<protein>
    <submittedName>
        <fullName evidence="6">Zinc ABC transporter solute-binding protein</fullName>
    </submittedName>
</protein>
<comment type="subcellular location">
    <subcellularLocation>
        <location evidence="1">Cell envelope</location>
    </subcellularLocation>
</comment>
<evidence type="ECO:0000256" key="4">
    <source>
        <dbReference type="ARBA" id="ARBA00022729"/>
    </source>
</evidence>
<keyword evidence="4" id="KW-0732">Signal</keyword>
<dbReference type="GO" id="GO:0007155">
    <property type="term" value="P:cell adhesion"/>
    <property type="evidence" value="ECO:0007669"/>
    <property type="project" value="InterPro"/>
</dbReference>
<dbReference type="InterPro" id="IPR006129">
    <property type="entry name" value="AdhesinB"/>
</dbReference>
<dbReference type="GO" id="GO:0030001">
    <property type="term" value="P:metal ion transport"/>
    <property type="evidence" value="ECO:0007669"/>
    <property type="project" value="InterPro"/>
</dbReference>
<dbReference type="EMBL" id="WVIC01000002">
    <property type="protein sequence ID" value="NCJ05157.1"/>
    <property type="molecule type" value="Genomic_DNA"/>
</dbReference>
<evidence type="ECO:0000256" key="1">
    <source>
        <dbReference type="ARBA" id="ARBA00004196"/>
    </source>
</evidence>
<evidence type="ECO:0000256" key="2">
    <source>
        <dbReference type="ARBA" id="ARBA00022448"/>
    </source>
</evidence>
<sequence>MKGMNKQPGWEPSLRRWGWGLLGIGAIALSSCTNTSPLSDDPDRPLKVVTTSTILQDWADTVAGDSLEVVGILQPGVDPHVYEPVPADLQKLEQADLVFYNGHNLEPGLIRMIQASVPEDQAFAVGEVIPPLDLEKAGETVPDPHVWGDVGNARVMVTAMRDRLIELSPDHRQVFTTNAADYQQILATLDEWVRDQMQTLPPQRRYLVTTHDAFQYYGRAYGLTIAGTLIGISTEEQPSARTVGTLAQRIREVAVPTIFAETTINPALIQTVAQEAGVEVATQPLYSDSLGAPGSQADTYVDMQVINTQTIVEGLGGSLSPFQK</sequence>
<keyword evidence="3" id="KW-0479">Metal-binding</keyword>
<dbReference type="PANTHER" id="PTHR42953">
    <property type="entry name" value="HIGH-AFFINITY ZINC UPTAKE SYSTEM PROTEIN ZNUA-RELATED"/>
    <property type="match status" value="1"/>
</dbReference>
<accession>A0A8K1ZW16</accession>
<keyword evidence="2 5" id="KW-0813">Transport</keyword>
<gene>
    <name evidence="6" type="ORF">GS597_01205</name>
</gene>
<comment type="similarity">
    <text evidence="5">Belongs to the bacterial solute-binding protein 9 family.</text>
</comment>
<dbReference type="GO" id="GO:0030313">
    <property type="term" value="C:cell envelope"/>
    <property type="evidence" value="ECO:0007669"/>
    <property type="project" value="UniProtKB-SubCell"/>
</dbReference>
<keyword evidence="7" id="KW-1185">Reference proteome</keyword>
<dbReference type="InterPro" id="IPR006127">
    <property type="entry name" value="ZnuA-like"/>
</dbReference>
<organism evidence="6 7">
    <name type="scientific">Petrachloros mirabilis ULC683</name>
    <dbReference type="NCBI Taxonomy" id="2781853"/>
    <lineage>
        <taxon>Bacteria</taxon>
        <taxon>Bacillati</taxon>
        <taxon>Cyanobacteriota</taxon>
        <taxon>Cyanophyceae</taxon>
        <taxon>Synechococcales</taxon>
        <taxon>Petrachlorosaceae</taxon>
        <taxon>Petrachloros</taxon>
        <taxon>Petrachloros mirabilis</taxon>
    </lineage>
</organism>
<dbReference type="GO" id="GO:0046872">
    <property type="term" value="F:metal ion binding"/>
    <property type="evidence" value="ECO:0007669"/>
    <property type="project" value="UniProtKB-KW"/>
</dbReference>
<evidence type="ECO:0000313" key="7">
    <source>
        <dbReference type="Proteomes" id="UP000607397"/>
    </source>
</evidence>
<evidence type="ECO:0000256" key="3">
    <source>
        <dbReference type="ARBA" id="ARBA00022723"/>
    </source>
</evidence>
<dbReference type="Gene3D" id="3.40.50.1980">
    <property type="entry name" value="Nitrogenase molybdenum iron protein domain"/>
    <property type="match status" value="2"/>
</dbReference>
<dbReference type="SUPFAM" id="SSF53807">
    <property type="entry name" value="Helical backbone' metal receptor"/>
    <property type="match status" value="1"/>
</dbReference>
<proteinExistence type="inferred from homology"/>
<name>A0A8K1ZW16_9CYAN</name>
<dbReference type="PRINTS" id="PR00691">
    <property type="entry name" value="ADHESINB"/>
</dbReference>
<dbReference type="InterPro" id="IPR006128">
    <property type="entry name" value="Lipoprotein_PsaA-like"/>
</dbReference>
<dbReference type="PANTHER" id="PTHR42953:SF1">
    <property type="entry name" value="METAL-BINDING PROTEIN HI_0362-RELATED"/>
    <property type="match status" value="1"/>
</dbReference>
<dbReference type="PROSITE" id="PS51257">
    <property type="entry name" value="PROKAR_LIPOPROTEIN"/>
    <property type="match status" value="1"/>
</dbReference>
<dbReference type="AlphaFoldDB" id="A0A8K1ZW16"/>
<dbReference type="PRINTS" id="PR00690">
    <property type="entry name" value="ADHESNFAMILY"/>
</dbReference>
<evidence type="ECO:0000313" key="6">
    <source>
        <dbReference type="EMBL" id="NCJ05157.1"/>
    </source>
</evidence>
<dbReference type="Pfam" id="PF01297">
    <property type="entry name" value="ZnuA"/>
    <property type="match status" value="1"/>
</dbReference>
<reference evidence="6" key="1">
    <citation type="submission" date="2019-12" db="EMBL/GenBank/DDBJ databases">
        <title>High-Quality draft genome sequences of three cyanobacteria isolated from the limestone walls of the Old Cathedral of Coimbra.</title>
        <authorList>
            <person name="Tiago I."/>
            <person name="Soares F."/>
            <person name="Portugal A."/>
        </authorList>
    </citation>
    <scope>NUCLEOTIDE SEQUENCE [LARGE SCALE GENOMIC DNA]</scope>
    <source>
        <strain evidence="6">C</strain>
    </source>
</reference>
<evidence type="ECO:0000256" key="5">
    <source>
        <dbReference type="RuleBase" id="RU003512"/>
    </source>
</evidence>
<dbReference type="InterPro" id="IPR050492">
    <property type="entry name" value="Bact_metal-bind_prot9"/>
</dbReference>
<dbReference type="Proteomes" id="UP000607397">
    <property type="component" value="Unassembled WGS sequence"/>
</dbReference>
<comment type="caution">
    <text evidence="6">The sequence shown here is derived from an EMBL/GenBank/DDBJ whole genome shotgun (WGS) entry which is preliminary data.</text>
</comment>